<evidence type="ECO:0000313" key="2">
    <source>
        <dbReference type="Proteomes" id="UP001207468"/>
    </source>
</evidence>
<protein>
    <submittedName>
        <fullName evidence="1">Uncharacterized protein</fullName>
    </submittedName>
</protein>
<name>A0ACC0U5Q3_9AGAM</name>
<feature type="non-terminal residue" evidence="1">
    <location>
        <position position="78"/>
    </location>
</feature>
<reference evidence="1" key="1">
    <citation type="submission" date="2021-03" db="EMBL/GenBank/DDBJ databases">
        <title>Evolutionary priming and transition to the ectomycorrhizal habit in an iconic lineage of mushroom-forming fungi: is preadaptation a requirement?</title>
        <authorList>
            <consortium name="DOE Joint Genome Institute"/>
            <person name="Looney B.P."/>
            <person name="Miyauchi S."/>
            <person name="Morin E."/>
            <person name="Drula E."/>
            <person name="Courty P.E."/>
            <person name="Chicoki N."/>
            <person name="Fauchery L."/>
            <person name="Kohler A."/>
            <person name="Kuo A."/>
            <person name="LaButti K."/>
            <person name="Pangilinan J."/>
            <person name="Lipzen A."/>
            <person name="Riley R."/>
            <person name="Andreopoulos W."/>
            <person name="He G."/>
            <person name="Johnson J."/>
            <person name="Barry K.W."/>
            <person name="Grigoriev I.V."/>
            <person name="Nagy L."/>
            <person name="Hibbett D."/>
            <person name="Henrissat B."/>
            <person name="Matheny P.B."/>
            <person name="Labbe J."/>
            <person name="Martin A.F."/>
        </authorList>
    </citation>
    <scope>NUCLEOTIDE SEQUENCE</scope>
    <source>
        <strain evidence="1">BPL698</strain>
    </source>
</reference>
<keyword evidence="2" id="KW-1185">Reference proteome</keyword>
<feature type="non-terminal residue" evidence="1">
    <location>
        <position position="1"/>
    </location>
</feature>
<gene>
    <name evidence="1" type="ORF">F5148DRAFT_947914</name>
</gene>
<organism evidence="1 2">
    <name type="scientific">Russula earlei</name>
    <dbReference type="NCBI Taxonomy" id="71964"/>
    <lineage>
        <taxon>Eukaryota</taxon>
        <taxon>Fungi</taxon>
        <taxon>Dikarya</taxon>
        <taxon>Basidiomycota</taxon>
        <taxon>Agaricomycotina</taxon>
        <taxon>Agaricomycetes</taxon>
        <taxon>Russulales</taxon>
        <taxon>Russulaceae</taxon>
        <taxon>Russula</taxon>
    </lineage>
</organism>
<evidence type="ECO:0000313" key="1">
    <source>
        <dbReference type="EMBL" id="KAI9464834.1"/>
    </source>
</evidence>
<dbReference type="EMBL" id="JAGFNK010000147">
    <property type="protein sequence ID" value="KAI9464834.1"/>
    <property type="molecule type" value="Genomic_DNA"/>
</dbReference>
<comment type="caution">
    <text evidence="1">The sequence shown here is derived from an EMBL/GenBank/DDBJ whole genome shotgun (WGS) entry which is preliminary data.</text>
</comment>
<accession>A0ACC0U5Q3</accession>
<dbReference type="Proteomes" id="UP001207468">
    <property type="component" value="Unassembled WGS sequence"/>
</dbReference>
<proteinExistence type="predicted"/>
<sequence>FPRVAKEEIEDKSKGDVISKTLVILQTGRFVVQCIARGVQGLPVTDRELVTVAFATLNFVMCMVWWGKPLNVQRGVRV</sequence>